<organism evidence="1 2">
    <name type="scientific">Hygrophoropsis aurantiaca</name>
    <dbReference type="NCBI Taxonomy" id="72124"/>
    <lineage>
        <taxon>Eukaryota</taxon>
        <taxon>Fungi</taxon>
        <taxon>Dikarya</taxon>
        <taxon>Basidiomycota</taxon>
        <taxon>Agaricomycotina</taxon>
        <taxon>Agaricomycetes</taxon>
        <taxon>Agaricomycetidae</taxon>
        <taxon>Boletales</taxon>
        <taxon>Coniophorineae</taxon>
        <taxon>Hygrophoropsidaceae</taxon>
        <taxon>Hygrophoropsis</taxon>
    </lineage>
</organism>
<proteinExistence type="predicted"/>
<gene>
    <name evidence="1" type="ORF">BJ138DRAFT_1136935</name>
</gene>
<evidence type="ECO:0000313" key="1">
    <source>
        <dbReference type="EMBL" id="KAH7908784.1"/>
    </source>
</evidence>
<accession>A0ACB8A5L3</accession>
<keyword evidence="2" id="KW-1185">Reference proteome</keyword>
<reference evidence="1" key="1">
    <citation type="journal article" date="2021" name="New Phytol.">
        <title>Evolutionary innovations through gain and loss of genes in the ectomycorrhizal Boletales.</title>
        <authorList>
            <person name="Wu G."/>
            <person name="Miyauchi S."/>
            <person name="Morin E."/>
            <person name="Kuo A."/>
            <person name="Drula E."/>
            <person name="Varga T."/>
            <person name="Kohler A."/>
            <person name="Feng B."/>
            <person name="Cao Y."/>
            <person name="Lipzen A."/>
            <person name="Daum C."/>
            <person name="Hundley H."/>
            <person name="Pangilinan J."/>
            <person name="Johnson J."/>
            <person name="Barry K."/>
            <person name="LaButti K."/>
            <person name="Ng V."/>
            <person name="Ahrendt S."/>
            <person name="Min B."/>
            <person name="Choi I.G."/>
            <person name="Park H."/>
            <person name="Plett J.M."/>
            <person name="Magnuson J."/>
            <person name="Spatafora J.W."/>
            <person name="Nagy L.G."/>
            <person name="Henrissat B."/>
            <person name="Grigoriev I.V."/>
            <person name="Yang Z.L."/>
            <person name="Xu J."/>
            <person name="Martin F.M."/>
        </authorList>
    </citation>
    <scope>NUCLEOTIDE SEQUENCE</scope>
    <source>
        <strain evidence="1">ATCC 28755</strain>
    </source>
</reference>
<dbReference type="EMBL" id="MU267798">
    <property type="protein sequence ID" value="KAH7908784.1"/>
    <property type="molecule type" value="Genomic_DNA"/>
</dbReference>
<name>A0ACB8A5L3_9AGAM</name>
<evidence type="ECO:0000313" key="2">
    <source>
        <dbReference type="Proteomes" id="UP000790377"/>
    </source>
</evidence>
<sequence length="121" mass="13514">MTNLPTPLPSSLFQNLLPKLSHVLELTQHPEGTVTPQAKQALLQATNEFKHTLNQAKDCANMLAGGELLIQEQDEVIEMLERLREHKRQQLTQFAAHSLTPEPSMKMEVEVDSTASTPMNS</sequence>
<comment type="caution">
    <text evidence="1">The sequence shown here is derived from an EMBL/GenBank/DDBJ whole genome shotgun (WGS) entry which is preliminary data.</text>
</comment>
<protein>
    <submittedName>
        <fullName evidence="1">Uncharacterized protein</fullName>
    </submittedName>
</protein>
<dbReference type="Proteomes" id="UP000790377">
    <property type="component" value="Unassembled WGS sequence"/>
</dbReference>